<evidence type="ECO:0000256" key="1">
    <source>
        <dbReference type="ARBA" id="ARBA00004377"/>
    </source>
</evidence>
<evidence type="ECO:0000256" key="8">
    <source>
        <dbReference type="ARBA" id="ARBA00023136"/>
    </source>
</evidence>
<dbReference type="NCBIfam" id="TIGR01707">
    <property type="entry name" value="gspI"/>
    <property type="match status" value="1"/>
</dbReference>
<evidence type="ECO:0000256" key="6">
    <source>
        <dbReference type="ARBA" id="ARBA00022692"/>
    </source>
</evidence>
<comment type="function">
    <text evidence="9">Component of the type II secretion system required for the energy-dependent secretion of extracellular factors such as proteases and toxins from the periplasm.</text>
</comment>
<feature type="domain" description="Type II secretion system protein GspI C-terminal" evidence="10">
    <location>
        <begin position="47"/>
        <end position="121"/>
    </location>
</feature>
<comment type="PTM">
    <text evidence="9">Cleaved by prepilin peptidase.</text>
</comment>
<dbReference type="AlphaFoldDB" id="A0A927C2Q5"/>
<dbReference type="Pfam" id="PF02501">
    <property type="entry name" value="T2SSI"/>
    <property type="match status" value="1"/>
</dbReference>
<proteinExistence type="inferred from homology"/>
<dbReference type="EMBL" id="JACXLD010000002">
    <property type="protein sequence ID" value="MBD2858551.1"/>
    <property type="molecule type" value="Genomic_DNA"/>
</dbReference>
<feature type="transmembrane region" description="Helical" evidence="9">
    <location>
        <begin position="12"/>
        <end position="33"/>
    </location>
</feature>
<gene>
    <name evidence="11" type="primary">gspI</name>
    <name evidence="11" type="ORF">IB286_05965</name>
</gene>
<evidence type="ECO:0000256" key="9">
    <source>
        <dbReference type="RuleBase" id="RU368030"/>
    </source>
</evidence>
<evidence type="ECO:0000256" key="4">
    <source>
        <dbReference type="ARBA" id="ARBA00022481"/>
    </source>
</evidence>
<keyword evidence="3" id="KW-1003">Cell membrane</keyword>
<protein>
    <recommendedName>
        <fullName evidence="9">Type II secretion system protein I</fullName>
        <shortName evidence="9">T2SS minor pseudopilin I</shortName>
    </recommendedName>
</protein>
<organism evidence="11 12">
    <name type="scientific">Spongiibacter pelagi</name>
    <dbReference type="NCBI Taxonomy" id="2760804"/>
    <lineage>
        <taxon>Bacteria</taxon>
        <taxon>Pseudomonadati</taxon>
        <taxon>Pseudomonadota</taxon>
        <taxon>Gammaproteobacteria</taxon>
        <taxon>Cellvibrionales</taxon>
        <taxon>Spongiibacteraceae</taxon>
        <taxon>Spongiibacter</taxon>
    </lineage>
</organism>
<keyword evidence="6 9" id="KW-0812">Transmembrane</keyword>
<sequence length="123" mass="13553">MFSRSARLSSQQGFTLLEVMVALMIFATAAVALTKSLSESAYSTSALEERQFADLVASNLLVDILREGYGNRSSGEASMAGYNFTWSRQISDTPHPNIQRVDLLVQLAENGDRLASRTAYLER</sequence>
<evidence type="ECO:0000313" key="12">
    <source>
        <dbReference type="Proteomes" id="UP000610558"/>
    </source>
</evidence>
<dbReference type="InterPro" id="IPR010052">
    <property type="entry name" value="T2SS_protein-GspI"/>
</dbReference>
<comment type="similarity">
    <text evidence="2 9">Belongs to the GSP I family.</text>
</comment>
<comment type="subunit">
    <text evidence="9">Type II secretion is composed of four main components: the outer membrane complex, the inner membrane complex, the cytoplasmic secretion ATPase and the periplasm-spanning pseudopilus.</text>
</comment>
<dbReference type="GO" id="GO:0015627">
    <property type="term" value="C:type II protein secretion system complex"/>
    <property type="evidence" value="ECO:0007669"/>
    <property type="project" value="UniProtKB-UniRule"/>
</dbReference>
<dbReference type="Gene3D" id="3.30.1300.30">
    <property type="entry name" value="GSPII I/J protein-like"/>
    <property type="match status" value="1"/>
</dbReference>
<dbReference type="NCBIfam" id="TIGR02532">
    <property type="entry name" value="IV_pilin_GFxxxE"/>
    <property type="match status" value="1"/>
</dbReference>
<dbReference type="GO" id="GO:0005886">
    <property type="term" value="C:plasma membrane"/>
    <property type="evidence" value="ECO:0007669"/>
    <property type="project" value="UniProtKB-SubCell"/>
</dbReference>
<dbReference type="InterPro" id="IPR003413">
    <property type="entry name" value="T2SS_GspI_C"/>
</dbReference>
<evidence type="ECO:0000259" key="10">
    <source>
        <dbReference type="Pfam" id="PF02501"/>
    </source>
</evidence>
<comment type="subcellular location">
    <subcellularLocation>
        <location evidence="1 9">Cell inner membrane</location>
        <topology evidence="1 9">Single-pass membrane protein</topology>
    </subcellularLocation>
</comment>
<dbReference type="PANTHER" id="PTHR38779">
    <property type="entry name" value="TYPE II SECRETION SYSTEM PROTEIN I-RELATED"/>
    <property type="match status" value="1"/>
</dbReference>
<keyword evidence="7 9" id="KW-1133">Transmembrane helix</keyword>
<dbReference type="RefSeq" id="WP_190763476.1">
    <property type="nucleotide sequence ID" value="NZ_JACXLD010000002.1"/>
</dbReference>
<name>A0A927C2Q5_9GAMM</name>
<evidence type="ECO:0000256" key="5">
    <source>
        <dbReference type="ARBA" id="ARBA00022519"/>
    </source>
</evidence>
<dbReference type="GO" id="GO:0015628">
    <property type="term" value="P:protein secretion by the type II secretion system"/>
    <property type="evidence" value="ECO:0007669"/>
    <property type="project" value="UniProtKB-UniRule"/>
</dbReference>
<evidence type="ECO:0000256" key="2">
    <source>
        <dbReference type="ARBA" id="ARBA00008358"/>
    </source>
</evidence>
<keyword evidence="12" id="KW-1185">Reference proteome</keyword>
<dbReference type="SUPFAM" id="SSF54523">
    <property type="entry name" value="Pili subunits"/>
    <property type="match status" value="1"/>
</dbReference>
<evidence type="ECO:0000313" key="11">
    <source>
        <dbReference type="EMBL" id="MBD2858551.1"/>
    </source>
</evidence>
<reference evidence="11" key="1">
    <citation type="submission" date="2020-09" db="EMBL/GenBank/DDBJ databases">
        <authorList>
            <person name="Yoon J.-W."/>
        </authorList>
    </citation>
    <scope>NUCLEOTIDE SEQUENCE</scope>
    <source>
        <strain evidence="11">KMU-158</strain>
    </source>
</reference>
<keyword evidence="8 9" id="KW-0472">Membrane</keyword>
<dbReference type="InterPro" id="IPR045584">
    <property type="entry name" value="Pilin-like"/>
</dbReference>
<keyword evidence="4 9" id="KW-0488">Methylation</keyword>
<evidence type="ECO:0000256" key="3">
    <source>
        <dbReference type="ARBA" id="ARBA00022475"/>
    </source>
</evidence>
<dbReference type="PANTHER" id="PTHR38779:SF2">
    <property type="entry name" value="TYPE II SECRETION SYSTEM PROTEIN I-RELATED"/>
    <property type="match status" value="1"/>
</dbReference>
<accession>A0A927C2Q5</accession>
<dbReference type="InterPro" id="IPR012902">
    <property type="entry name" value="N_methyl_site"/>
</dbReference>
<dbReference type="Pfam" id="PF07963">
    <property type="entry name" value="N_methyl"/>
    <property type="match status" value="1"/>
</dbReference>
<dbReference type="Proteomes" id="UP000610558">
    <property type="component" value="Unassembled WGS sequence"/>
</dbReference>
<comment type="caution">
    <text evidence="11">The sequence shown here is derived from an EMBL/GenBank/DDBJ whole genome shotgun (WGS) entry which is preliminary data.</text>
</comment>
<keyword evidence="5 9" id="KW-0997">Cell inner membrane</keyword>
<evidence type="ECO:0000256" key="7">
    <source>
        <dbReference type="ARBA" id="ARBA00022989"/>
    </source>
</evidence>
<dbReference type="PROSITE" id="PS00409">
    <property type="entry name" value="PROKAR_NTER_METHYL"/>
    <property type="match status" value="1"/>
</dbReference>